<keyword evidence="1" id="KW-0812">Transmembrane</keyword>
<feature type="transmembrane region" description="Helical" evidence="1">
    <location>
        <begin position="67"/>
        <end position="90"/>
    </location>
</feature>
<dbReference type="GeneID" id="54281835"/>
<keyword evidence="3" id="KW-1185">Reference proteome</keyword>
<feature type="transmembrane region" description="Helical" evidence="1">
    <location>
        <begin position="556"/>
        <end position="581"/>
    </location>
</feature>
<dbReference type="RefSeq" id="XP_033385065.1">
    <property type="nucleotide sequence ID" value="XM_033524438.1"/>
</dbReference>
<organism evidence="2 3">
    <name type="scientific">Aaosphaeria arxii CBS 175.79</name>
    <dbReference type="NCBI Taxonomy" id="1450172"/>
    <lineage>
        <taxon>Eukaryota</taxon>
        <taxon>Fungi</taxon>
        <taxon>Dikarya</taxon>
        <taxon>Ascomycota</taxon>
        <taxon>Pezizomycotina</taxon>
        <taxon>Dothideomycetes</taxon>
        <taxon>Pleosporomycetidae</taxon>
        <taxon>Pleosporales</taxon>
        <taxon>Pleosporales incertae sedis</taxon>
        <taxon>Aaosphaeria</taxon>
    </lineage>
</organism>
<keyword evidence="1" id="KW-0472">Membrane</keyword>
<proteinExistence type="predicted"/>
<evidence type="ECO:0000313" key="3">
    <source>
        <dbReference type="Proteomes" id="UP000799778"/>
    </source>
</evidence>
<dbReference type="Proteomes" id="UP000799778">
    <property type="component" value="Unassembled WGS sequence"/>
</dbReference>
<dbReference type="EMBL" id="ML978069">
    <property type="protein sequence ID" value="KAF2016726.1"/>
    <property type="molecule type" value="Genomic_DNA"/>
</dbReference>
<protein>
    <submittedName>
        <fullName evidence="2">Uncharacterized protein</fullName>
    </submittedName>
</protein>
<reference evidence="2" key="1">
    <citation type="journal article" date="2020" name="Stud. Mycol.">
        <title>101 Dothideomycetes genomes: a test case for predicting lifestyles and emergence of pathogens.</title>
        <authorList>
            <person name="Haridas S."/>
            <person name="Albert R."/>
            <person name="Binder M."/>
            <person name="Bloem J."/>
            <person name="Labutti K."/>
            <person name="Salamov A."/>
            <person name="Andreopoulos B."/>
            <person name="Baker S."/>
            <person name="Barry K."/>
            <person name="Bills G."/>
            <person name="Bluhm B."/>
            <person name="Cannon C."/>
            <person name="Castanera R."/>
            <person name="Culley D."/>
            <person name="Daum C."/>
            <person name="Ezra D."/>
            <person name="Gonzalez J."/>
            <person name="Henrissat B."/>
            <person name="Kuo A."/>
            <person name="Liang C."/>
            <person name="Lipzen A."/>
            <person name="Lutzoni F."/>
            <person name="Magnuson J."/>
            <person name="Mondo S."/>
            <person name="Nolan M."/>
            <person name="Ohm R."/>
            <person name="Pangilinan J."/>
            <person name="Park H.-J."/>
            <person name="Ramirez L."/>
            <person name="Alfaro M."/>
            <person name="Sun H."/>
            <person name="Tritt A."/>
            <person name="Yoshinaga Y."/>
            <person name="Zwiers L.-H."/>
            <person name="Turgeon B."/>
            <person name="Goodwin S."/>
            <person name="Spatafora J."/>
            <person name="Crous P."/>
            <person name="Grigoriev I."/>
        </authorList>
    </citation>
    <scope>NUCLEOTIDE SEQUENCE</scope>
    <source>
        <strain evidence="2">CBS 175.79</strain>
    </source>
</reference>
<keyword evidence="1" id="KW-1133">Transmembrane helix</keyword>
<evidence type="ECO:0000313" key="2">
    <source>
        <dbReference type="EMBL" id="KAF2016726.1"/>
    </source>
</evidence>
<feature type="transmembrane region" description="Helical" evidence="1">
    <location>
        <begin position="110"/>
        <end position="131"/>
    </location>
</feature>
<accession>A0A6A5XUX4</accession>
<evidence type="ECO:0000256" key="1">
    <source>
        <dbReference type="SAM" id="Phobius"/>
    </source>
</evidence>
<name>A0A6A5XUX4_9PLEO</name>
<dbReference type="OrthoDB" id="3692311at2759"/>
<sequence>MSVPKQPRYEAVPSTTEYDTEADELSVTEQYVVDSNSNGERHGKAATVALPPPQPLSISWVHRCARLVLDLVVALLALLFTYFGLMVRVYDRSLAEHGSVGYQLFQISQYGPTFFPVLFAAIASTSLKSIATWHVQGSKGASIGFLEQCLGSQTISRAFTTQINLRAFNLLAVVIVVIWCISPLGSQASLRVIFIAPTYLGKEITLTALKTFPPSLYSMYDGVTSTFTPISSSLIASIMATRLLDTRNQDIWGNLRFPAIEFFETMGGTDWIDIQNGQNVTYPSLAGMPVGDLPSLGNTSFTLSGSYLSVSCPIFGPTDQYRNFTKDLPSKLKSPSDDPMCAYQVAEIAMNAQLAISNRCYAATVPQGQSLEARRLLWISFSKTSGGYSKSTRAECILTTTYVDTNMTCTGSQFGEASGSTCNPFAVRRTPDPPADRNITVFDEEDLYADVGLLGLMTMLETVFTELDGKENPLLVYFTNPYNAIGSGVTGPIHEVTDRATFELRMAQLLNTIAYISVNSTAVTGNFDATERGLGTLFNITGFTIEEREVIRCNVVWLWLLTFASLFAFVFAVAGAVLRLFTLTPDMLGSTAIAFLDHRLGEVKGSSTWSSDEWVRYHRNAKIRFGDVEPEAEVGRIALAAVKGEAVRSVEKRRYYA</sequence>
<dbReference type="AlphaFoldDB" id="A0A6A5XUX4"/>
<gene>
    <name evidence="2" type="ORF">BU24DRAFT_370642</name>
</gene>
<feature type="transmembrane region" description="Helical" evidence="1">
    <location>
        <begin position="167"/>
        <end position="185"/>
    </location>
</feature>